<dbReference type="CDD" id="cd13647">
    <property type="entry name" value="PBP2_PBGD_2"/>
    <property type="match status" value="1"/>
</dbReference>
<dbReference type="RefSeq" id="WP_340934621.1">
    <property type="nucleotide sequence ID" value="NZ_CP150496.1"/>
</dbReference>
<evidence type="ECO:0000256" key="8">
    <source>
        <dbReference type="ARBA" id="ARBA00048169"/>
    </source>
</evidence>
<dbReference type="EC" id="2.5.1.61" evidence="9"/>
<dbReference type="CDD" id="cd06578">
    <property type="entry name" value="HemD"/>
    <property type="match status" value="1"/>
</dbReference>
<dbReference type="InterPro" id="IPR000860">
    <property type="entry name" value="HemC"/>
</dbReference>
<dbReference type="SUPFAM" id="SSF54782">
    <property type="entry name" value="Porphobilinogen deaminase (hydroxymethylbilane synthase), C-terminal domain"/>
    <property type="match status" value="1"/>
</dbReference>
<dbReference type="SUPFAM" id="SSF69618">
    <property type="entry name" value="HemD-like"/>
    <property type="match status" value="1"/>
</dbReference>
<dbReference type="InterPro" id="IPR003754">
    <property type="entry name" value="4pyrrol_synth_uPrphyn_synth"/>
</dbReference>
<keyword evidence="14" id="KW-1185">Reference proteome</keyword>
<evidence type="ECO:0000256" key="9">
    <source>
        <dbReference type="NCBIfam" id="TIGR00212"/>
    </source>
</evidence>
<evidence type="ECO:0000256" key="1">
    <source>
        <dbReference type="ARBA" id="ARBA00001916"/>
    </source>
</evidence>
<dbReference type="Gene3D" id="3.40.190.10">
    <property type="entry name" value="Periplasmic binding protein-like II"/>
    <property type="match status" value="2"/>
</dbReference>
<evidence type="ECO:0000259" key="12">
    <source>
        <dbReference type="Pfam" id="PF03900"/>
    </source>
</evidence>
<gene>
    <name evidence="13" type="primary">hemC</name>
    <name evidence="13" type="ORF">WG950_05250</name>
</gene>
<proteinExistence type="inferred from homology"/>
<evidence type="ECO:0000256" key="2">
    <source>
        <dbReference type="ARBA" id="ARBA00002869"/>
    </source>
</evidence>
<reference evidence="13 14" key="1">
    <citation type="submission" date="2024-03" db="EMBL/GenBank/DDBJ databases">
        <authorList>
            <person name="Cao K."/>
        </authorList>
    </citation>
    <scope>NUCLEOTIDE SEQUENCE [LARGE SCALE GENOMIC DNA]</scope>
    <source>
        <strain evidence="13 14">MCCC 1K00696</strain>
    </source>
</reference>
<dbReference type="InterPro" id="IPR036803">
    <property type="entry name" value="Porphobilinogen_deaminase_C_sf"/>
</dbReference>
<comment type="similarity">
    <text evidence="4">Belongs to the HMBS family.</text>
</comment>
<keyword evidence="7" id="KW-0627">Porphyrin biosynthesis</keyword>
<dbReference type="Proteomes" id="UP001491088">
    <property type="component" value="Chromosome"/>
</dbReference>
<dbReference type="InterPro" id="IPR022418">
    <property type="entry name" value="Porphobilinogen_deaminase_C"/>
</dbReference>
<dbReference type="InterPro" id="IPR022417">
    <property type="entry name" value="Porphobilin_deaminase_N"/>
</dbReference>
<evidence type="ECO:0000259" key="10">
    <source>
        <dbReference type="Pfam" id="PF01379"/>
    </source>
</evidence>
<name>A0ABZ2TU56_9FLAO</name>
<dbReference type="PRINTS" id="PR00151">
    <property type="entry name" value="PORPHBDMNASE"/>
</dbReference>
<dbReference type="PROSITE" id="PS00533">
    <property type="entry name" value="PORPHOBILINOGEN_DEAM"/>
    <property type="match status" value="1"/>
</dbReference>
<comment type="cofactor">
    <cofactor evidence="1">
        <name>dipyrromethane</name>
        <dbReference type="ChEBI" id="CHEBI:60342"/>
    </cofactor>
</comment>
<dbReference type="InterPro" id="IPR022419">
    <property type="entry name" value="Porphobilin_deaminase_cofac_BS"/>
</dbReference>
<dbReference type="SUPFAM" id="SSF53850">
    <property type="entry name" value="Periplasmic binding protein-like II"/>
    <property type="match status" value="1"/>
</dbReference>
<dbReference type="InterPro" id="IPR036108">
    <property type="entry name" value="4pyrrol_syn_uPrphyn_synt_sf"/>
</dbReference>
<comment type="catalytic activity">
    <reaction evidence="8">
        <text>4 porphobilinogen + H2O = hydroxymethylbilane + 4 NH4(+)</text>
        <dbReference type="Rhea" id="RHEA:13185"/>
        <dbReference type="ChEBI" id="CHEBI:15377"/>
        <dbReference type="ChEBI" id="CHEBI:28938"/>
        <dbReference type="ChEBI" id="CHEBI:57845"/>
        <dbReference type="ChEBI" id="CHEBI:58126"/>
        <dbReference type="EC" id="2.5.1.61"/>
    </reaction>
</comment>
<dbReference type="Pfam" id="PF01379">
    <property type="entry name" value="Porphobil_deam"/>
    <property type="match status" value="1"/>
</dbReference>
<dbReference type="GO" id="GO:0004418">
    <property type="term" value="F:hydroxymethylbilane synthase activity"/>
    <property type="evidence" value="ECO:0007669"/>
    <property type="project" value="UniProtKB-EC"/>
</dbReference>
<dbReference type="PANTHER" id="PTHR11557">
    <property type="entry name" value="PORPHOBILINOGEN DEAMINASE"/>
    <property type="match status" value="1"/>
</dbReference>
<evidence type="ECO:0000256" key="4">
    <source>
        <dbReference type="ARBA" id="ARBA00005638"/>
    </source>
</evidence>
<evidence type="ECO:0000256" key="6">
    <source>
        <dbReference type="ARBA" id="ARBA00022679"/>
    </source>
</evidence>
<feature type="domain" description="Tetrapyrrole biosynthesis uroporphyrinogen III synthase" evidence="11">
    <location>
        <begin position="349"/>
        <end position="520"/>
    </location>
</feature>
<dbReference type="Gene3D" id="3.30.160.40">
    <property type="entry name" value="Porphobilinogen deaminase, C-terminal domain"/>
    <property type="match status" value="1"/>
</dbReference>
<dbReference type="NCBIfam" id="TIGR00212">
    <property type="entry name" value="hemC"/>
    <property type="match status" value="1"/>
</dbReference>
<evidence type="ECO:0000313" key="14">
    <source>
        <dbReference type="Proteomes" id="UP001491088"/>
    </source>
</evidence>
<evidence type="ECO:0000313" key="13">
    <source>
        <dbReference type="EMBL" id="WYW56661.1"/>
    </source>
</evidence>
<dbReference type="Pfam" id="PF03900">
    <property type="entry name" value="Porphobil_deamC"/>
    <property type="match status" value="1"/>
</dbReference>
<comment type="function">
    <text evidence="2">Tetrapolymerization of the monopyrrole PBG into the hydroxymethylbilane pre-uroporphyrinogen in several discrete steps.</text>
</comment>
<dbReference type="Pfam" id="PF02602">
    <property type="entry name" value="HEM4"/>
    <property type="match status" value="1"/>
</dbReference>
<evidence type="ECO:0000256" key="5">
    <source>
        <dbReference type="ARBA" id="ARBA00011245"/>
    </source>
</evidence>
<sequence length="535" mass="59430">MQKIIRIGTRDSQLALWQANKVRKELEELGYEAVLVPIKSTGDIVLDKPLYELGITGIFTKNLDIAMLNGDIDIAVHSLKDVPTALPEGIVQAAVLKRANYTDILVLKDTEEFFGQPNGVIATGSLRRKAQWLNRYPTHSVEDLRGNVNTRLEKLRTSETWNGAVFAAAGLERLGLRDKGAIPLTWMIPAPAQGAIMIAALENDTYVMDACEQLNHHETKVCVGIEREFLRLLEGGCTAPIGALAYVDDKTGEINFKGILLKRDGSKKITVTKTAKIGSHKFLAKDCADYVINRGGKELMQEDEGKDDSIAKVYSTKKLSELQKENLSSAIGIEDSDFIKIRFNRISPKVVKHSHENVAITSQNGVEAILNSFTKEELDFKNIYCVGRRTKKLIEKRIGKVTHVAKNALKLAEYISKETEVKEITYFCSDVRLDVFPTYLQAHEIVVNEVEAYKTMLSPVKISDEFSGVLFYSPSGINSYLEVNSKDKTAFCIGETTAVEARKHFENVQVANLPSVDSVLELVNSHYAGEETSSN</sequence>
<feature type="domain" description="Porphobilinogen deaminase N-terminal" evidence="10">
    <location>
        <begin position="5"/>
        <end position="207"/>
    </location>
</feature>
<protein>
    <recommendedName>
        <fullName evidence="9">Hydroxymethylbilane synthase</fullName>
        <ecNumber evidence="9">2.5.1.61</ecNumber>
    </recommendedName>
</protein>
<dbReference type="PANTHER" id="PTHR11557:SF0">
    <property type="entry name" value="PORPHOBILINOGEN DEAMINASE"/>
    <property type="match status" value="1"/>
</dbReference>
<accession>A0ABZ2TU56</accession>
<dbReference type="Gene3D" id="3.40.50.10090">
    <property type="match status" value="2"/>
</dbReference>
<organism evidence="13 14">
    <name type="scientific">Polaribacter marinaquae</name>
    <dbReference type="NCBI Taxonomy" id="1642819"/>
    <lineage>
        <taxon>Bacteria</taxon>
        <taxon>Pseudomonadati</taxon>
        <taxon>Bacteroidota</taxon>
        <taxon>Flavobacteriia</taxon>
        <taxon>Flavobacteriales</taxon>
        <taxon>Flavobacteriaceae</taxon>
    </lineage>
</organism>
<keyword evidence="6 13" id="KW-0808">Transferase</keyword>
<evidence type="ECO:0000256" key="3">
    <source>
        <dbReference type="ARBA" id="ARBA00004735"/>
    </source>
</evidence>
<dbReference type="EMBL" id="CP150496">
    <property type="protein sequence ID" value="WYW56661.1"/>
    <property type="molecule type" value="Genomic_DNA"/>
</dbReference>
<evidence type="ECO:0000256" key="7">
    <source>
        <dbReference type="ARBA" id="ARBA00023244"/>
    </source>
</evidence>
<evidence type="ECO:0000259" key="11">
    <source>
        <dbReference type="Pfam" id="PF02602"/>
    </source>
</evidence>
<feature type="domain" description="Porphobilinogen deaminase C-terminal" evidence="12">
    <location>
        <begin position="222"/>
        <end position="288"/>
    </location>
</feature>
<comment type="pathway">
    <text evidence="3">Porphyrin-containing compound metabolism; protoporphyrin-IX biosynthesis; coproporphyrinogen-III from 5-aminolevulinate: step 2/4.</text>
</comment>
<comment type="subunit">
    <text evidence="5">Monomer.</text>
</comment>